<feature type="domain" description="PKD-like" evidence="1">
    <location>
        <begin position="469"/>
        <end position="555"/>
    </location>
</feature>
<reference evidence="2 3" key="1">
    <citation type="submission" date="2020-02" db="EMBL/GenBank/DDBJ databases">
        <authorList>
            <person name="Chen W.-M."/>
        </authorList>
    </citation>
    <scope>NUCLEOTIDE SEQUENCE [LARGE SCALE GENOMIC DNA]</scope>
    <source>
        <strain evidence="2 3">KDG-16</strain>
    </source>
</reference>
<dbReference type="NCBIfam" id="TIGR04131">
    <property type="entry name" value="Bac_Flav_CTERM"/>
    <property type="match status" value="1"/>
</dbReference>
<protein>
    <submittedName>
        <fullName evidence="2">T9SS type B sorting domain-containing protein</fullName>
    </submittedName>
</protein>
<dbReference type="InterPro" id="IPR026341">
    <property type="entry name" value="T9SS_type_B"/>
</dbReference>
<evidence type="ECO:0000259" key="1">
    <source>
        <dbReference type="Pfam" id="PF19406"/>
    </source>
</evidence>
<dbReference type="RefSeq" id="WP_166078208.1">
    <property type="nucleotide sequence ID" value="NZ_JAAJBT010000018.1"/>
</dbReference>
<evidence type="ECO:0000313" key="2">
    <source>
        <dbReference type="EMBL" id="NHM03062.1"/>
    </source>
</evidence>
<dbReference type="InterPro" id="IPR045828">
    <property type="entry name" value="PKD_Bacteroidetes"/>
</dbReference>
<feature type="domain" description="PKD-like" evidence="1">
    <location>
        <begin position="275"/>
        <end position="359"/>
    </location>
</feature>
<gene>
    <name evidence="2" type="ORF">G4D72_13225</name>
</gene>
<dbReference type="Pfam" id="PF13585">
    <property type="entry name" value="CHU_C"/>
    <property type="match status" value="1"/>
</dbReference>
<accession>A0ABX0I8W0</accession>
<proteinExistence type="predicted"/>
<evidence type="ECO:0000313" key="3">
    <source>
        <dbReference type="Proteomes" id="UP000800984"/>
    </source>
</evidence>
<dbReference type="Pfam" id="PF19406">
    <property type="entry name" value="PKD_5"/>
    <property type="match status" value="2"/>
</dbReference>
<feature type="non-terminal residue" evidence="2">
    <location>
        <position position="1"/>
    </location>
</feature>
<organism evidence="2 3">
    <name type="scientific">Flavobacterium difficile</name>
    <dbReference type="NCBI Taxonomy" id="2709659"/>
    <lineage>
        <taxon>Bacteria</taxon>
        <taxon>Pseudomonadati</taxon>
        <taxon>Bacteroidota</taxon>
        <taxon>Flavobacteriia</taxon>
        <taxon>Flavobacteriales</taxon>
        <taxon>Flavobacteriaceae</taxon>
        <taxon>Flavobacterium</taxon>
    </lineage>
</organism>
<sequence length="801" mass="82584">TITVNPNNTVSPASSSPVLCVNTNLPIITHTTTGATGIGTPTGLPSGVSASWSGNSISISGIPSNTGIFTYTIPLTGGCGSFSATGTIEVIPSNTVSAASSTPTLCVNTVLTPITHTTTGATGIGSASNLPAGVSASWSGNVITISGMPSVTGTFTYSIPLTGGCGSVAATGTITVNPIPTGISITGTTTTCAGIPVNLTVTATPGTIITWTGTPSSFTIGASGSNVISVSPAATTTYALTSASLNGCTIPVLGQSATVTVSATPQFITQIPDITICTGGTLNLASQLTSTVVGTTFVWSATNSNVNTAVVSGNETNIDQIVTLINAFQGGTINLEVRPQVGSCFGTSQQILITVQPIPVIVSTVSNKTVICNNESVTITSNSNPVATMYNWQINTATGVQIVGGATSGTTTTGIVNLQLALTNPLVAGTISFDFTPVNGICTGATSVNAVTITVNPIPGTPIGLPVGEICSGESTNLTISSFPNIAGTTLVWTVIDSQNVTGFTNGSGTAPFTINDVLLNTSNVQGYVRYSVTSKLGNCDGGTTEYLVRVNPLPKPVLTDGHICVNQTTGVTYQNYVLDTQLTDPDFTYDWFILNTATGLFEALPSSNGPTFEASIEGTYQVIVTNTVTNCPAPPVQAVVSTVYPATAFTSVVTDAFTNNATITVTVNPIGTGNLIYSLDGGAWQSSNVFTGVEAGTHEILVEDVEGCTNLTESIEVIDYPKYFTPNGDGFNDKWKIVGLEAKHNAKIYIFDRYGKLIKQIDPLGEGWDGKYNGQDIPSTDYWFSVDYTENDQQKQFKAH</sequence>
<comment type="caution">
    <text evidence="2">The sequence shown here is derived from an EMBL/GenBank/DDBJ whole genome shotgun (WGS) entry which is preliminary data.</text>
</comment>
<keyword evidence="3" id="KW-1185">Reference proteome</keyword>
<feature type="non-terminal residue" evidence="2">
    <location>
        <position position="801"/>
    </location>
</feature>
<dbReference type="EMBL" id="JAAJBT010000018">
    <property type="protein sequence ID" value="NHM03062.1"/>
    <property type="molecule type" value="Genomic_DNA"/>
</dbReference>
<name>A0ABX0I8W0_9FLAO</name>
<dbReference type="Proteomes" id="UP000800984">
    <property type="component" value="Unassembled WGS sequence"/>
</dbReference>